<dbReference type="RefSeq" id="WP_127931502.1">
    <property type="nucleotide sequence ID" value="NZ_SAUN01000001.1"/>
</dbReference>
<dbReference type="EMBL" id="SAUN01000001">
    <property type="protein sequence ID" value="RVX38935.1"/>
    <property type="molecule type" value="Genomic_DNA"/>
</dbReference>
<keyword evidence="1" id="KW-0812">Transmembrane</keyword>
<dbReference type="Proteomes" id="UP000284824">
    <property type="component" value="Unassembled WGS sequence"/>
</dbReference>
<comment type="caution">
    <text evidence="2">The sequence shown here is derived from an EMBL/GenBank/DDBJ whole genome shotgun (WGS) entry which is preliminary data.</text>
</comment>
<keyword evidence="1" id="KW-0472">Membrane</keyword>
<protein>
    <recommendedName>
        <fullName evidence="4">ABC-type transport system involved in multi-copper enzyme maturation permease subunit</fullName>
    </recommendedName>
</protein>
<dbReference type="AlphaFoldDB" id="A0A438LZF7"/>
<evidence type="ECO:0000256" key="1">
    <source>
        <dbReference type="SAM" id="Phobius"/>
    </source>
</evidence>
<gene>
    <name evidence="2" type="ORF">EDD27_1264</name>
</gene>
<evidence type="ECO:0008006" key="4">
    <source>
        <dbReference type="Google" id="ProtNLM"/>
    </source>
</evidence>
<reference evidence="2 3" key="1">
    <citation type="submission" date="2019-01" db="EMBL/GenBank/DDBJ databases">
        <title>Sequencing the genomes of 1000 actinobacteria strains.</title>
        <authorList>
            <person name="Klenk H.-P."/>
        </authorList>
    </citation>
    <scope>NUCLEOTIDE SEQUENCE [LARGE SCALE GENOMIC DNA]</scope>
    <source>
        <strain evidence="2 3">DSM 43925</strain>
    </source>
</reference>
<keyword evidence="3" id="KW-1185">Reference proteome</keyword>
<accession>A0A438LZF7</accession>
<sequence>MTRQLFLFEARRLLRHPLVWGATALVLALQTYLSRGDQPHLGVDPVYVTGLSTCLAAAVLIVASLAASRDGRHGMPESLAGLPGRAEHRTRAILLAAPPVAGLAAAVAVFGYLGIRSLSGPAAGRLDLWEPLTAVAAAVFAATLGVAVGRWARWLIAGPMVVAVLGYFIFTNAQNGAAGWLLPVMQEYRPDWPDRPSGVHVVYVVALAVLFGGIALLRHRARLAPALTVVAALGVAVPTGAIAAAEPPVVRPEPGELSLDDVDPRVRERYFGQDAHRCSERQGVTYCAYVGYEPWIPLWEEVVLPPVAALPAAVRARVPRVQQTSQMWYFGHDLDTPLVRTPMTWGRPDQRTLVALDVALWATGLHDSARKAWAAAPDKGCDVRGQARTVVALWIAGQASPPEPSRYFASDYASGLKFGSDWGAAEVGYAKLLLATPGARERVHANWDTLMRSTTTIDQALPLLGLERRFDAPRGATPCL</sequence>
<feature type="transmembrane region" description="Helical" evidence="1">
    <location>
        <begin position="92"/>
        <end position="113"/>
    </location>
</feature>
<proteinExistence type="predicted"/>
<organism evidence="2 3">
    <name type="scientific">Nonomuraea polychroma</name>
    <dbReference type="NCBI Taxonomy" id="46176"/>
    <lineage>
        <taxon>Bacteria</taxon>
        <taxon>Bacillati</taxon>
        <taxon>Actinomycetota</taxon>
        <taxon>Actinomycetes</taxon>
        <taxon>Streptosporangiales</taxon>
        <taxon>Streptosporangiaceae</taxon>
        <taxon>Nonomuraea</taxon>
    </lineage>
</organism>
<feature type="transmembrane region" description="Helical" evidence="1">
    <location>
        <begin position="46"/>
        <end position="67"/>
    </location>
</feature>
<keyword evidence="1" id="KW-1133">Transmembrane helix</keyword>
<evidence type="ECO:0000313" key="3">
    <source>
        <dbReference type="Proteomes" id="UP000284824"/>
    </source>
</evidence>
<feature type="transmembrane region" description="Helical" evidence="1">
    <location>
        <begin position="164"/>
        <end position="185"/>
    </location>
</feature>
<feature type="transmembrane region" description="Helical" evidence="1">
    <location>
        <begin position="197"/>
        <end position="217"/>
    </location>
</feature>
<name>A0A438LZF7_9ACTN</name>
<feature type="transmembrane region" description="Helical" evidence="1">
    <location>
        <begin position="224"/>
        <end position="245"/>
    </location>
</feature>
<dbReference type="OrthoDB" id="3665898at2"/>
<feature type="transmembrane region" description="Helical" evidence="1">
    <location>
        <begin position="133"/>
        <end position="152"/>
    </location>
</feature>
<evidence type="ECO:0000313" key="2">
    <source>
        <dbReference type="EMBL" id="RVX38935.1"/>
    </source>
</evidence>